<comment type="caution">
    <text evidence="4">The sequence shown here is derived from an EMBL/GenBank/DDBJ whole genome shotgun (WGS) entry which is preliminary data.</text>
</comment>
<name>A0ABU3HSQ5_9ACTN</name>
<keyword evidence="2" id="KW-1133">Transmembrane helix</keyword>
<reference evidence="4" key="1">
    <citation type="submission" date="2024-05" db="EMBL/GenBank/DDBJ databases">
        <title>30 novel species of actinomycetes from the DSMZ collection.</title>
        <authorList>
            <person name="Nouioui I."/>
        </authorList>
    </citation>
    <scope>NUCLEOTIDE SEQUENCE</scope>
    <source>
        <strain evidence="4">DSM 41972</strain>
    </source>
</reference>
<feature type="chain" id="PRO_5047376065" evidence="3">
    <location>
        <begin position="28"/>
        <end position="325"/>
    </location>
</feature>
<feature type="transmembrane region" description="Helical" evidence="2">
    <location>
        <begin position="298"/>
        <end position="316"/>
    </location>
</feature>
<keyword evidence="3" id="KW-0732">Signal</keyword>
<protein>
    <submittedName>
        <fullName evidence="4">Uncharacterized protein</fullName>
    </submittedName>
</protein>
<evidence type="ECO:0000313" key="5">
    <source>
        <dbReference type="Proteomes" id="UP001181313"/>
    </source>
</evidence>
<evidence type="ECO:0000256" key="3">
    <source>
        <dbReference type="SAM" id="SignalP"/>
    </source>
</evidence>
<feature type="compositionally biased region" description="Low complexity" evidence="1">
    <location>
        <begin position="194"/>
        <end position="208"/>
    </location>
</feature>
<feature type="compositionally biased region" description="Polar residues" evidence="1">
    <location>
        <begin position="47"/>
        <end position="62"/>
    </location>
</feature>
<keyword evidence="5" id="KW-1185">Reference proteome</keyword>
<accession>A0ABU3HSQ5</accession>
<dbReference type="EMBL" id="JAVSGH010000002">
    <property type="protein sequence ID" value="MDT3723739.1"/>
    <property type="molecule type" value="Genomic_DNA"/>
</dbReference>
<gene>
    <name evidence="4" type="ORF">ROS62_02050</name>
</gene>
<feature type="compositionally biased region" description="Low complexity" evidence="1">
    <location>
        <begin position="101"/>
        <end position="126"/>
    </location>
</feature>
<organism evidence="4 5">
    <name type="scientific">Streptomyces althioticus subsp. attaecolombicae</name>
    <dbReference type="NCBI Taxonomy" id="3075534"/>
    <lineage>
        <taxon>Bacteria</taxon>
        <taxon>Bacillati</taxon>
        <taxon>Actinomycetota</taxon>
        <taxon>Actinomycetes</taxon>
        <taxon>Kitasatosporales</taxon>
        <taxon>Streptomycetaceae</taxon>
        <taxon>Streptomyces</taxon>
        <taxon>Streptomyces althioticus group</taxon>
    </lineage>
</organism>
<keyword evidence="2" id="KW-0472">Membrane</keyword>
<feature type="compositionally biased region" description="Gly residues" evidence="1">
    <location>
        <begin position="225"/>
        <end position="235"/>
    </location>
</feature>
<sequence length="325" mass="32304">MRRTARALSVAAVAGTVLGTLAPAASALTAPAGVSAWASPSPCPSRTAGQGWQGHTSRSATPTPAAPGAHEAEEYTSETLVEEFTEADLYGATSLDTAEGLAPEEPAESDPLAPELAEEPPAGLDELIPDAGAEERAGVPGPQGTLGTAQGPGTTDPYRTGPGAADRAAPYAADPYAADPGTMDHEAPPRTVADRAAPYAADPYAADPGTMDHKAPPRTATEPGAGPGSGPGAGGPEAAPLWTAPPQPTSSPSASHTPTHKPAPTHRPTSTPCPSPTARQGVQAGGGGAFTDSVPAQVAGGLLIAGAFGAGAHRLVRRRTGRTRF</sequence>
<dbReference type="Proteomes" id="UP001181313">
    <property type="component" value="Unassembled WGS sequence"/>
</dbReference>
<proteinExistence type="predicted"/>
<feature type="region of interest" description="Disordered" evidence="1">
    <location>
        <begin position="34"/>
        <end position="77"/>
    </location>
</feature>
<evidence type="ECO:0000256" key="2">
    <source>
        <dbReference type="SAM" id="Phobius"/>
    </source>
</evidence>
<evidence type="ECO:0000313" key="4">
    <source>
        <dbReference type="EMBL" id="MDT3723739.1"/>
    </source>
</evidence>
<feature type="compositionally biased region" description="Low complexity" evidence="1">
    <location>
        <begin position="161"/>
        <end position="181"/>
    </location>
</feature>
<keyword evidence="2" id="KW-0812">Transmembrane</keyword>
<dbReference type="RefSeq" id="WP_337674131.1">
    <property type="nucleotide sequence ID" value="NZ_JAVSGH010000002.1"/>
</dbReference>
<feature type="signal peptide" evidence="3">
    <location>
        <begin position="1"/>
        <end position="27"/>
    </location>
</feature>
<feature type="region of interest" description="Disordered" evidence="1">
    <location>
        <begin position="100"/>
        <end position="293"/>
    </location>
</feature>
<evidence type="ECO:0000256" key="1">
    <source>
        <dbReference type="SAM" id="MobiDB-lite"/>
    </source>
</evidence>